<keyword evidence="2" id="KW-1185">Reference proteome</keyword>
<evidence type="ECO:0000313" key="2">
    <source>
        <dbReference type="Proteomes" id="UP001207605"/>
    </source>
</evidence>
<name>A0ABT2S6X5_9FIRM</name>
<dbReference type="Proteomes" id="UP001207605">
    <property type="component" value="Unassembled WGS sequence"/>
</dbReference>
<accession>A0ABT2S6X5</accession>
<gene>
    <name evidence="1" type="ORF">OCV65_07965</name>
</gene>
<organism evidence="1 2">
    <name type="scientific">Dorea ammoniilytica</name>
    <dbReference type="NCBI Taxonomy" id="2981788"/>
    <lineage>
        <taxon>Bacteria</taxon>
        <taxon>Bacillati</taxon>
        <taxon>Bacillota</taxon>
        <taxon>Clostridia</taxon>
        <taxon>Lachnospirales</taxon>
        <taxon>Lachnospiraceae</taxon>
        <taxon>Dorea</taxon>
    </lineage>
</organism>
<reference evidence="1 2" key="1">
    <citation type="journal article" date="2021" name="ISME Commun">
        <title>Automated analysis of genomic sequences facilitates high-throughput and comprehensive description of bacteria.</title>
        <authorList>
            <person name="Hitch T.C.A."/>
        </authorList>
    </citation>
    <scope>NUCLEOTIDE SEQUENCE [LARGE SCALE GENOMIC DNA]</scope>
    <source>
        <strain evidence="1 2">Sanger_02</strain>
    </source>
</reference>
<dbReference type="EMBL" id="JAOQJV010000008">
    <property type="protein sequence ID" value="MCU6700167.1"/>
    <property type="molecule type" value="Genomic_DNA"/>
</dbReference>
<sequence length="54" mass="6458">MEEMGMTNEQYKGMLLDELEDWQEVRELALETNNEKILKKADQQIAKINEKIKF</sequence>
<protein>
    <submittedName>
        <fullName evidence="1">Uncharacterized protein</fullName>
    </submittedName>
</protein>
<proteinExistence type="predicted"/>
<dbReference type="RefSeq" id="WP_262581615.1">
    <property type="nucleotide sequence ID" value="NZ_JAOQJV010000008.1"/>
</dbReference>
<comment type="caution">
    <text evidence="1">The sequence shown here is derived from an EMBL/GenBank/DDBJ whole genome shotgun (WGS) entry which is preliminary data.</text>
</comment>
<evidence type="ECO:0000313" key="1">
    <source>
        <dbReference type="EMBL" id="MCU6700167.1"/>
    </source>
</evidence>